<gene>
    <name evidence="2" type="ORF">SAMN02745166_04233</name>
</gene>
<evidence type="ECO:0000313" key="3">
    <source>
        <dbReference type="Proteomes" id="UP000190774"/>
    </source>
</evidence>
<dbReference type="STRING" id="48467.SAMN02745166_04233"/>
<keyword evidence="2" id="KW-0456">Lyase</keyword>
<proteinExistence type="predicted"/>
<accession>A0A1T4YU85</accession>
<dbReference type="PANTHER" id="PTHR46388">
    <property type="entry name" value="NHL REPEAT-CONTAINING PROTEIN 2"/>
    <property type="match status" value="1"/>
</dbReference>
<dbReference type="InterPro" id="IPR011042">
    <property type="entry name" value="6-blade_b-propeller_TolB-like"/>
</dbReference>
<dbReference type="AlphaFoldDB" id="A0A1T4YU85"/>
<dbReference type="GO" id="GO:0016829">
    <property type="term" value="F:lyase activity"/>
    <property type="evidence" value="ECO:0007669"/>
    <property type="project" value="UniProtKB-KW"/>
</dbReference>
<organism evidence="2 3">
    <name type="scientific">Prosthecobacter debontii</name>
    <dbReference type="NCBI Taxonomy" id="48467"/>
    <lineage>
        <taxon>Bacteria</taxon>
        <taxon>Pseudomonadati</taxon>
        <taxon>Verrucomicrobiota</taxon>
        <taxon>Verrucomicrobiia</taxon>
        <taxon>Verrucomicrobiales</taxon>
        <taxon>Verrucomicrobiaceae</taxon>
        <taxon>Prosthecobacter</taxon>
    </lineage>
</organism>
<dbReference type="Proteomes" id="UP000190774">
    <property type="component" value="Unassembled WGS sequence"/>
</dbReference>
<sequence>MSLFVFPLRLMKHLVLSFSLLCAALSPAAEWTISTVAGTGEKGFSGDGGPATQAKMDNPFGVVRGPDGALWYCEYTGQKVRKITPDGIIHTVAGTGATGYSGDGGPATEATFNLPHEIRFDQSGDLYIVDMKNHAVRKVDMKTGLISTFAGNGQPGYSGDGGPAAKAQFKQPHSIQFDSAGDLYICDIGNNVIRKVAMKTGIISTFAGTGQPGATPDGAPIAGTPLKGPRSIDFDQAGNLWLCTREGNQVFKFDLKEGKIHWMAGTGKKGFTGHGGPAKEATLSGPKGVAIDAEGNAWLADTESHSVRMIDAKTGNLELMAGTGQKGDGKDGDPLKCEMARLHGIFVDADGAVYIGDSEAHKVRVMRKK</sequence>
<feature type="signal peptide" evidence="1">
    <location>
        <begin position="1"/>
        <end position="28"/>
    </location>
</feature>
<dbReference type="PANTHER" id="PTHR46388:SF2">
    <property type="entry name" value="NHL REPEAT-CONTAINING PROTEIN 2"/>
    <property type="match status" value="1"/>
</dbReference>
<keyword evidence="1" id="KW-0732">Signal</keyword>
<keyword evidence="3" id="KW-1185">Reference proteome</keyword>
<dbReference type="SUPFAM" id="SSF101898">
    <property type="entry name" value="NHL repeat"/>
    <property type="match status" value="1"/>
</dbReference>
<dbReference type="EMBL" id="FUYE01000018">
    <property type="protein sequence ID" value="SKB05322.1"/>
    <property type="molecule type" value="Genomic_DNA"/>
</dbReference>
<name>A0A1T4YU85_9BACT</name>
<dbReference type="Gene3D" id="2.120.10.30">
    <property type="entry name" value="TolB, C-terminal domain"/>
    <property type="match status" value="3"/>
</dbReference>
<evidence type="ECO:0000256" key="1">
    <source>
        <dbReference type="SAM" id="SignalP"/>
    </source>
</evidence>
<reference evidence="3" key="1">
    <citation type="submission" date="2017-02" db="EMBL/GenBank/DDBJ databases">
        <authorList>
            <person name="Varghese N."/>
            <person name="Submissions S."/>
        </authorList>
    </citation>
    <scope>NUCLEOTIDE SEQUENCE [LARGE SCALE GENOMIC DNA]</scope>
    <source>
        <strain evidence="3">ATCC 700200</strain>
    </source>
</reference>
<protein>
    <submittedName>
        <fullName evidence="2">Streptogramin lyase</fullName>
    </submittedName>
</protein>
<dbReference type="Gene3D" id="2.40.10.500">
    <property type="match status" value="1"/>
</dbReference>
<evidence type="ECO:0000313" key="2">
    <source>
        <dbReference type="EMBL" id="SKB05322.1"/>
    </source>
</evidence>
<feature type="chain" id="PRO_5013114991" evidence="1">
    <location>
        <begin position="29"/>
        <end position="369"/>
    </location>
</feature>